<sequence>MAKSFLVVMLLLRLMENIIYDLEINMNIYIALLRGINVGGKNIIKMTELKKVFDSIGLCEVQTYIQSGNVIFKSNEEEAVLQSKIEDNIESALGFPVKVVLRTLAELEDIILDCPFSKNEISEAESLSDKECLYVALLSTALQKEKTEYLNAYRSDSDDYRIIGRNVYLLFRNSISKSKLANNVQKLDAAVTVRNWKTLNKLVLLAKE</sequence>
<dbReference type="STRING" id="1297750.SAMN05444405_12332"/>
<dbReference type="Pfam" id="PF08002">
    <property type="entry name" value="DUF1697"/>
    <property type="match status" value="1"/>
</dbReference>
<dbReference type="PANTHER" id="PTHR36439">
    <property type="entry name" value="BLL4334 PROTEIN"/>
    <property type="match status" value="1"/>
</dbReference>
<dbReference type="PANTHER" id="PTHR36439:SF1">
    <property type="entry name" value="DUF1697 DOMAIN-CONTAINING PROTEIN"/>
    <property type="match status" value="1"/>
</dbReference>
<name>A0A1M5H1P2_9BACE</name>
<keyword evidence="2" id="KW-1185">Reference proteome</keyword>
<proteinExistence type="predicted"/>
<dbReference type="Proteomes" id="UP000184509">
    <property type="component" value="Unassembled WGS sequence"/>
</dbReference>
<evidence type="ECO:0000313" key="2">
    <source>
        <dbReference type="Proteomes" id="UP000184509"/>
    </source>
</evidence>
<protein>
    <submittedName>
        <fullName evidence="1">Uncharacterized conserved protein, DUF1697 family</fullName>
    </submittedName>
</protein>
<gene>
    <name evidence="1" type="ORF">SAMN05444405_12332</name>
</gene>
<dbReference type="Gene3D" id="3.30.70.1280">
    <property type="entry name" value="SP0830-like domains"/>
    <property type="match status" value="1"/>
</dbReference>
<dbReference type="PIRSF" id="PIRSF008502">
    <property type="entry name" value="UCP008502"/>
    <property type="match status" value="1"/>
</dbReference>
<dbReference type="AlphaFoldDB" id="A0A1M5H1P2"/>
<evidence type="ECO:0000313" key="1">
    <source>
        <dbReference type="EMBL" id="SHG09860.1"/>
    </source>
</evidence>
<organism evidence="1 2">
    <name type="scientific">Bacteroides luti</name>
    <dbReference type="NCBI Taxonomy" id="1297750"/>
    <lineage>
        <taxon>Bacteria</taxon>
        <taxon>Pseudomonadati</taxon>
        <taxon>Bacteroidota</taxon>
        <taxon>Bacteroidia</taxon>
        <taxon>Bacteroidales</taxon>
        <taxon>Bacteroidaceae</taxon>
        <taxon>Bacteroides</taxon>
    </lineage>
</organism>
<reference evidence="2" key="1">
    <citation type="submission" date="2016-11" db="EMBL/GenBank/DDBJ databases">
        <authorList>
            <person name="Varghese N."/>
            <person name="Submissions S."/>
        </authorList>
    </citation>
    <scope>NUCLEOTIDE SEQUENCE [LARGE SCALE GENOMIC DNA]</scope>
    <source>
        <strain evidence="2">DSM 26991</strain>
    </source>
</reference>
<dbReference type="InterPro" id="IPR012545">
    <property type="entry name" value="DUF1697"/>
</dbReference>
<accession>A0A1M5H1P2</accession>
<dbReference type="EMBL" id="FQTV01000023">
    <property type="protein sequence ID" value="SHG09860.1"/>
    <property type="molecule type" value="Genomic_DNA"/>
</dbReference>
<dbReference type="SUPFAM" id="SSF160379">
    <property type="entry name" value="SP0830-like"/>
    <property type="match status" value="1"/>
</dbReference>